<feature type="compositionally biased region" description="Acidic residues" evidence="2">
    <location>
        <begin position="295"/>
        <end position="308"/>
    </location>
</feature>
<dbReference type="OrthoDB" id="9992964at2759"/>
<keyword evidence="4" id="KW-1185">Reference proteome</keyword>
<feature type="coiled-coil region" evidence="1">
    <location>
        <begin position="143"/>
        <end position="196"/>
    </location>
</feature>
<proteinExistence type="predicted"/>
<dbReference type="GO" id="GO:0048011">
    <property type="term" value="P:neurotrophin TRK receptor signaling pathway"/>
    <property type="evidence" value="ECO:0007669"/>
    <property type="project" value="InterPro"/>
</dbReference>
<dbReference type="PANTHER" id="PTHR21844:SF2">
    <property type="entry name" value="PROLINE-RICH AKT1 SUBSTRATE 1"/>
    <property type="match status" value="1"/>
</dbReference>
<accession>A0A210QRW9</accession>
<keyword evidence="1" id="KW-0175">Coiled coil</keyword>
<dbReference type="EMBL" id="NEDP02002242">
    <property type="protein sequence ID" value="OWF51480.1"/>
    <property type="molecule type" value="Genomic_DNA"/>
</dbReference>
<name>A0A210QRW9_MIZYE</name>
<dbReference type="PANTHER" id="PTHR21844">
    <property type="entry name" value="AKT1 SUBSTRATE 1 PROTEIN"/>
    <property type="match status" value="1"/>
</dbReference>
<reference evidence="3 4" key="1">
    <citation type="journal article" date="2017" name="Nat. Ecol. Evol.">
        <title>Scallop genome provides insights into evolution of bilaterian karyotype and development.</title>
        <authorList>
            <person name="Wang S."/>
            <person name="Zhang J."/>
            <person name="Jiao W."/>
            <person name="Li J."/>
            <person name="Xun X."/>
            <person name="Sun Y."/>
            <person name="Guo X."/>
            <person name="Huan P."/>
            <person name="Dong B."/>
            <person name="Zhang L."/>
            <person name="Hu X."/>
            <person name="Sun X."/>
            <person name="Wang J."/>
            <person name="Zhao C."/>
            <person name="Wang Y."/>
            <person name="Wang D."/>
            <person name="Huang X."/>
            <person name="Wang R."/>
            <person name="Lv J."/>
            <person name="Li Y."/>
            <person name="Zhang Z."/>
            <person name="Liu B."/>
            <person name="Lu W."/>
            <person name="Hui Y."/>
            <person name="Liang J."/>
            <person name="Zhou Z."/>
            <person name="Hou R."/>
            <person name="Li X."/>
            <person name="Liu Y."/>
            <person name="Li H."/>
            <person name="Ning X."/>
            <person name="Lin Y."/>
            <person name="Zhao L."/>
            <person name="Xing Q."/>
            <person name="Dou J."/>
            <person name="Li Y."/>
            <person name="Mao J."/>
            <person name="Guo H."/>
            <person name="Dou H."/>
            <person name="Li T."/>
            <person name="Mu C."/>
            <person name="Jiang W."/>
            <person name="Fu Q."/>
            <person name="Fu X."/>
            <person name="Miao Y."/>
            <person name="Liu J."/>
            <person name="Yu Q."/>
            <person name="Li R."/>
            <person name="Liao H."/>
            <person name="Li X."/>
            <person name="Kong Y."/>
            <person name="Jiang Z."/>
            <person name="Chourrout D."/>
            <person name="Li R."/>
            <person name="Bao Z."/>
        </authorList>
    </citation>
    <scope>NUCLEOTIDE SEQUENCE [LARGE SCALE GENOMIC DNA]</scope>
    <source>
        <strain evidence="3 4">PY_sf001</strain>
    </source>
</reference>
<dbReference type="Pfam" id="PF15798">
    <property type="entry name" value="PRAS"/>
    <property type="match status" value="1"/>
</dbReference>
<dbReference type="Proteomes" id="UP000242188">
    <property type="component" value="Unassembled WGS sequence"/>
</dbReference>
<dbReference type="AlphaFoldDB" id="A0A210QRW9"/>
<dbReference type="GO" id="GO:0005737">
    <property type="term" value="C:cytoplasm"/>
    <property type="evidence" value="ECO:0007669"/>
    <property type="project" value="TreeGrafter"/>
</dbReference>
<dbReference type="STRING" id="6573.A0A210QRW9"/>
<evidence type="ECO:0000256" key="1">
    <source>
        <dbReference type="SAM" id="Coils"/>
    </source>
</evidence>
<organism evidence="3 4">
    <name type="scientific">Mizuhopecten yessoensis</name>
    <name type="common">Japanese scallop</name>
    <name type="synonym">Patinopecten yessoensis</name>
    <dbReference type="NCBI Taxonomy" id="6573"/>
    <lineage>
        <taxon>Eukaryota</taxon>
        <taxon>Metazoa</taxon>
        <taxon>Spiralia</taxon>
        <taxon>Lophotrochozoa</taxon>
        <taxon>Mollusca</taxon>
        <taxon>Bivalvia</taxon>
        <taxon>Autobranchia</taxon>
        <taxon>Pteriomorphia</taxon>
        <taxon>Pectinida</taxon>
        <taxon>Pectinoidea</taxon>
        <taxon>Pectinidae</taxon>
        <taxon>Mizuhopecten</taxon>
    </lineage>
</organism>
<comment type="caution">
    <text evidence="3">The sequence shown here is derived from an EMBL/GenBank/DDBJ whole genome shotgun (WGS) entry which is preliminary data.</text>
</comment>
<evidence type="ECO:0000256" key="2">
    <source>
        <dbReference type="SAM" id="MobiDB-lite"/>
    </source>
</evidence>
<evidence type="ECO:0000313" key="3">
    <source>
        <dbReference type="EMBL" id="OWF51480.1"/>
    </source>
</evidence>
<protein>
    <submittedName>
        <fullName evidence="3">Proline-rich AKT1 substrate 1</fullName>
    </submittedName>
</protein>
<feature type="compositionally biased region" description="Polar residues" evidence="2">
    <location>
        <begin position="249"/>
        <end position="258"/>
    </location>
</feature>
<feature type="region of interest" description="Disordered" evidence="2">
    <location>
        <begin position="204"/>
        <end position="262"/>
    </location>
</feature>
<gene>
    <name evidence="3" type="ORF">KP79_PYT18451</name>
</gene>
<feature type="region of interest" description="Disordered" evidence="2">
    <location>
        <begin position="278"/>
        <end position="323"/>
    </location>
</feature>
<sequence>MLLTCHCLNFKLRTSQGINFTCRSDIAGLPNEYGQCDFFQKKLDEIEITDGSLSQEQSYLFHKRQLGDWVLHRCLCCGIDTHAVCTKGRPPKVLVSDMLQTDSLVIERLHQSPDFSQVFGIVMTTPESDIHSGSMPDSSSRNYESLQSQLNNIQQHLSSYLLQEEAAMEERIRTYEEEERERFQRLQNKVRNDKKKMVSLLLTASESQSKDAGVGGKRNQGSGDGRKVDRKPVGSSSSAMTVPGHSSKHLNISRTKSNPAPKIHSISEYQENPDSEAMFMLDDAGDGGPEAFYSSEDEDEEEEEDTDSTSERNRTMASMKSSIYSSSMPISVPIWNRTGLDDGVGDKLTPSDPDQIAASMQALAQSITSDERYIFGDRPRPRLNTGDFKRPVFDADRYKK</sequence>
<dbReference type="GO" id="GO:0032007">
    <property type="term" value="P:negative regulation of TOR signaling"/>
    <property type="evidence" value="ECO:0007669"/>
    <property type="project" value="InterPro"/>
</dbReference>
<dbReference type="InterPro" id="IPR026682">
    <property type="entry name" value="AKT1S1"/>
</dbReference>
<evidence type="ECO:0000313" key="4">
    <source>
        <dbReference type="Proteomes" id="UP000242188"/>
    </source>
</evidence>